<evidence type="ECO:0000313" key="6">
    <source>
        <dbReference type="EMBL" id="CAF2180336.1"/>
    </source>
</evidence>
<dbReference type="Proteomes" id="UP000676336">
    <property type="component" value="Unassembled WGS sequence"/>
</dbReference>
<dbReference type="Proteomes" id="UP000663824">
    <property type="component" value="Unassembled WGS sequence"/>
</dbReference>
<dbReference type="EMBL" id="CAJOBF010003771">
    <property type="protein sequence ID" value="CAF4108117.1"/>
    <property type="molecule type" value="Genomic_DNA"/>
</dbReference>
<evidence type="ECO:0000313" key="2">
    <source>
        <dbReference type="EMBL" id="CAF1019347.1"/>
    </source>
</evidence>
<dbReference type="EMBL" id="CAJNRG010006048">
    <property type="protein sequence ID" value="CAF2082252.1"/>
    <property type="molecule type" value="Genomic_DNA"/>
</dbReference>
<name>A0A816Z1E9_9BILA</name>
<organism evidence="6 12">
    <name type="scientific">Rotaria magnacalcarata</name>
    <dbReference type="NCBI Taxonomy" id="392030"/>
    <lineage>
        <taxon>Eukaryota</taxon>
        <taxon>Metazoa</taxon>
        <taxon>Spiralia</taxon>
        <taxon>Gnathifera</taxon>
        <taxon>Rotifera</taxon>
        <taxon>Eurotatoria</taxon>
        <taxon>Bdelloidea</taxon>
        <taxon>Philodinida</taxon>
        <taxon>Philodinidae</taxon>
        <taxon>Rotaria</taxon>
    </lineage>
</organism>
<evidence type="ECO:0000313" key="7">
    <source>
        <dbReference type="EMBL" id="CAF3996595.1"/>
    </source>
</evidence>
<evidence type="ECO:0000313" key="10">
    <source>
        <dbReference type="EMBL" id="CAF5182401.1"/>
    </source>
</evidence>
<comment type="caution">
    <text evidence="6">The sequence shown here is derived from an EMBL/GenBank/DDBJ whole genome shotgun (WGS) entry which is preliminary data.</text>
</comment>
<gene>
    <name evidence="9" type="ORF">BYL167_LOCUS62278</name>
    <name evidence="2" type="ORF">CJN711_LOCUS3237</name>
    <name evidence="11" type="ORF">GIL414_LOCUS70737</name>
    <name evidence="3" type="ORF">KQP761_LOCUS20678</name>
    <name evidence="4" type="ORF">MBJ925_LOCUS14578</name>
    <name evidence="7" type="ORF">OVN521_LOCUS14798</name>
    <name evidence="10" type="ORF">SMN809_LOCUS69356</name>
    <name evidence="8" type="ORF">UXM345_LOCUS22654</name>
    <name evidence="6" type="ORF">WKI299_LOCUS33427</name>
    <name evidence="5" type="ORF">XDN619_LOCUS14995</name>
</gene>
<feature type="compositionally biased region" description="Basic residues" evidence="1">
    <location>
        <begin position="24"/>
        <end position="35"/>
    </location>
</feature>
<evidence type="ECO:0000313" key="8">
    <source>
        <dbReference type="EMBL" id="CAF4108117.1"/>
    </source>
</evidence>
<dbReference type="EMBL" id="CAJNOW010010682">
    <property type="protein sequence ID" value="CAF1586163.1"/>
    <property type="molecule type" value="Genomic_DNA"/>
</dbReference>
<evidence type="ECO:0000313" key="5">
    <source>
        <dbReference type="EMBL" id="CAF2082252.1"/>
    </source>
</evidence>
<dbReference type="Proteomes" id="UP000663887">
    <property type="component" value="Unassembled WGS sequence"/>
</dbReference>
<dbReference type="EMBL" id="CAJOBI010319304">
    <property type="protein sequence ID" value="CAF5182401.1"/>
    <property type="molecule type" value="Genomic_DNA"/>
</dbReference>
<evidence type="ECO:0000313" key="11">
    <source>
        <dbReference type="EMBL" id="CAF5185191.1"/>
    </source>
</evidence>
<dbReference type="Proteomes" id="UP000663842">
    <property type="component" value="Unassembled WGS sequence"/>
</dbReference>
<dbReference type="Proteomes" id="UP000663834">
    <property type="component" value="Unassembled WGS sequence"/>
</dbReference>
<protein>
    <submittedName>
        <fullName evidence="6">Uncharacterized protein</fullName>
    </submittedName>
</protein>
<dbReference type="EMBL" id="CAJOBG010002287">
    <property type="protein sequence ID" value="CAF3996595.1"/>
    <property type="molecule type" value="Genomic_DNA"/>
</dbReference>
<accession>A0A816Z1E9</accession>
<reference evidence="6" key="1">
    <citation type="submission" date="2021-02" db="EMBL/GenBank/DDBJ databases">
        <authorList>
            <person name="Nowell W R."/>
        </authorList>
    </citation>
    <scope>NUCLEOTIDE SEQUENCE</scope>
</reference>
<evidence type="ECO:0000313" key="9">
    <source>
        <dbReference type="EMBL" id="CAF5083927.1"/>
    </source>
</evidence>
<dbReference type="EMBL" id="CAJNOV010000318">
    <property type="protein sequence ID" value="CAF1019347.1"/>
    <property type="molecule type" value="Genomic_DNA"/>
</dbReference>
<sequence length="70" mass="8225">MKHKPQPQHAAAPVFRAHNPNQNHPRHMHQPRPHAPHNIPRPRPPSFSRAPWDVTQWVDPIETQNLSHHK</sequence>
<dbReference type="Proteomes" id="UP000663856">
    <property type="component" value="Unassembled WGS sequence"/>
</dbReference>
<dbReference type="Proteomes" id="UP000663866">
    <property type="component" value="Unassembled WGS sequence"/>
</dbReference>
<dbReference type="Proteomes" id="UP000681720">
    <property type="component" value="Unassembled WGS sequence"/>
</dbReference>
<evidence type="ECO:0000313" key="13">
    <source>
        <dbReference type="Proteomes" id="UP000663866"/>
    </source>
</evidence>
<dbReference type="EMBL" id="CAJOBJ010332854">
    <property type="protein sequence ID" value="CAF5185191.1"/>
    <property type="molecule type" value="Genomic_DNA"/>
</dbReference>
<dbReference type="EMBL" id="CAJNRF010015777">
    <property type="protein sequence ID" value="CAF2180336.1"/>
    <property type="molecule type" value="Genomic_DNA"/>
</dbReference>
<dbReference type="Proteomes" id="UP000681967">
    <property type="component" value="Unassembled WGS sequence"/>
</dbReference>
<evidence type="ECO:0000313" key="12">
    <source>
        <dbReference type="Proteomes" id="UP000663856"/>
    </source>
</evidence>
<dbReference type="AlphaFoldDB" id="A0A816Z1E9"/>
<proteinExistence type="predicted"/>
<keyword evidence="13" id="KW-1185">Reference proteome</keyword>
<evidence type="ECO:0000313" key="4">
    <source>
        <dbReference type="EMBL" id="CAF2059212.1"/>
    </source>
</evidence>
<dbReference type="EMBL" id="CAJOBH010234301">
    <property type="protein sequence ID" value="CAF5083927.1"/>
    <property type="molecule type" value="Genomic_DNA"/>
</dbReference>
<feature type="region of interest" description="Disordered" evidence="1">
    <location>
        <begin position="1"/>
        <end position="52"/>
    </location>
</feature>
<evidence type="ECO:0000313" key="3">
    <source>
        <dbReference type="EMBL" id="CAF1586163.1"/>
    </source>
</evidence>
<dbReference type="EMBL" id="CAJNRE010006822">
    <property type="protein sequence ID" value="CAF2059212.1"/>
    <property type="molecule type" value="Genomic_DNA"/>
</dbReference>
<dbReference type="Proteomes" id="UP000663855">
    <property type="component" value="Unassembled WGS sequence"/>
</dbReference>
<evidence type="ECO:0000256" key="1">
    <source>
        <dbReference type="SAM" id="MobiDB-lite"/>
    </source>
</evidence>